<dbReference type="SMART" id="SM00220">
    <property type="entry name" value="S_TKc"/>
    <property type="match status" value="1"/>
</dbReference>
<gene>
    <name evidence="9" type="ORF">PPRIM_AZ9-3.1.T1120098</name>
</gene>
<sequence length="377" mass="42715">MKKKTFQKKNLCLDTDEDSVQAGSVYSEIGPDGLRFLKENIRVSKDGLQVQGQQQLQPINADYIQIVNKHLGRGAAGTVSEAIYKPLGIRVAIKSINAYDREKRYQLMNDIKILLHNKMNAENNSGYYCQFLVNLYGAYFDEGSVKVVLELMDAGSLGDILRIYRAAQINGPIISEPILAKISQQILNGLSYLHLISNQIHRDIKPDNILLNSQGYVKLTDFGISRDLEQSAFCTTNCGTQAYMSPERIGAKKYNHLSDIWSFGIVLYELAMGKYPFSSAKTYFEMLDAVVNEAQPELSGSQFSPELKDFLTRCLQKKISMRASAVELLSHPWILQNFNKGESISDWLQHVKHNILPIAQKNRENQDQKLRQQLEKD</sequence>
<dbReference type="EMBL" id="CAJJDM010000115">
    <property type="protein sequence ID" value="CAD8100403.1"/>
    <property type="molecule type" value="Genomic_DNA"/>
</dbReference>
<dbReference type="GO" id="GO:0004708">
    <property type="term" value="F:MAP kinase kinase activity"/>
    <property type="evidence" value="ECO:0007669"/>
    <property type="project" value="UniProtKB-EC"/>
</dbReference>
<reference evidence="9" key="1">
    <citation type="submission" date="2021-01" db="EMBL/GenBank/DDBJ databases">
        <authorList>
            <consortium name="Genoscope - CEA"/>
            <person name="William W."/>
        </authorList>
    </citation>
    <scope>NUCLEOTIDE SEQUENCE</scope>
</reference>
<evidence type="ECO:0000313" key="9">
    <source>
        <dbReference type="EMBL" id="CAD8100403.1"/>
    </source>
</evidence>
<evidence type="ECO:0000256" key="2">
    <source>
        <dbReference type="ARBA" id="ARBA00022741"/>
    </source>
</evidence>
<evidence type="ECO:0000256" key="1">
    <source>
        <dbReference type="ARBA" id="ARBA00022679"/>
    </source>
</evidence>
<keyword evidence="4" id="KW-0067">ATP-binding</keyword>
<dbReference type="GO" id="GO:0005524">
    <property type="term" value="F:ATP binding"/>
    <property type="evidence" value="ECO:0007669"/>
    <property type="project" value="UniProtKB-KW"/>
</dbReference>
<organism evidence="9 10">
    <name type="scientific">Paramecium primaurelia</name>
    <dbReference type="NCBI Taxonomy" id="5886"/>
    <lineage>
        <taxon>Eukaryota</taxon>
        <taxon>Sar</taxon>
        <taxon>Alveolata</taxon>
        <taxon>Ciliophora</taxon>
        <taxon>Intramacronucleata</taxon>
        <taxon>Oligohymenophorea</taxon>
        <taxon>Peniculida</taxon>
        <taxon>Parameciidae</taxon>
        <taxon>Paramecium</taxon>
    </lineage>
</organism>
<dbReference type="PANTHER" id="PTHR48013:SF9">
    <property type="entry name" value="DUAL SPECIFICITY MITOGEN-ACTIVATED PROTEIN KINASE KINASE 5"/>
    <property type="match status" value="1"/>
</dbReference>
<proteinExistence type="predicted"/>
<evidence type="ECO:0000256" key="3">
    <source>
        <dbReference type="ARBA" id="ARBA00022777"/>
    </source>
</evidence>
<evidence type="ECO:0000256" key="6">
    <source>
        <dbReference type="ARBA" id="ARBA00049299"/>
    </source>
</evidence>
<protein>
    <recommendedName>
        <fullName evidence="8">Protein kinase domain-containing protein</fullName>
    </recommendedName>
</protein>
<evidence type="ECO:0000313" key="10">
    <source>
        <dbReference type="Proteomes" id="UP000688137"/>
    </source>
</evidence>
<name>A0A8S1PCF4_PARPR</name>
<dbReference type="Proteomes" id="UP000688137">
    <property type="component" value="Unassembled WGS sequence"/>
</dbReference>
<dbReference type="InterPro" id="IPR000719">
    <property type="entry name" value="Prot_kinase_dom"/>
</dbReference>
<dbReference type="PANTHER" id="PTHR48013">
    <property type="entry name" value="DUAL SPECIFICITY MITOGEN-ACTIVATED PROTEIN KINASE KINASE 5-RELATED"/>
    <property type="match status" value="1"/>
</dbReference>
<feature type="domain" description="Protein kinase" evidence="8">
    <location>
        <begin position="65"/>
        <end position="334"/>
    </location>
</feature>
<evidence type="ECO:0000259" key="8">
    <source>
        <dbReference type="PROSITE" id="PS50011"/>
    </source>
</evidence>
<comment type="caution">
    <text evidence="9">The sequence shown here is derived from an EMBL/GenBank/DDBJ whole genome shotgun (WGS) entry which is preliminary data.</text>
</comment>
<keyword evidence="3" id="KW-0418">Kinase</keyword>
<dbReference type="CDD" id="cd06623">
    <property type="entry name" value="PKc_MAPKK_plant_like"/>
    <property type="match status" value="1"/>
</dbReference>
<evidence type="ECO:0000256" key="4">
    <source>
        <dbReference type="ARBA" id="ARBA00022840"/>
    </source>
</evidence>
<evidence type="ECO:0000256" key="7">
    <source>
        <dbReference type="ARBA" id="ARBA00051693"/>
    </source>
</evidence>
<comment type="catalytic activity">
    <reaction evidence="5">
        <text>L-seryl-[protein] + ATP = O-phospho-L-seryl-[protein] + ADP + H(+)</text>
        <dbReference type="Rhea" id="RHEA:17989"/>
        <dbReference type="Rhea" id="RHEA-COMP:9863"/>
        <dbReference type="Rhea" id="RHEA-COMP:11604"/>
        <dbReference type="ChEBI" id="CHEBI:15378"/>
        <dbReference type="ChEBI" id="CHEBI:29999"/>
        <dbReference type="ChEBI" id="CHEBI:30616"/>
        <dbReference type="ChEBI" id="CHEBI:83421"/>
        <dbReference type="ChEBI" id="CHEBI:456216"/>
        <dbReference type="EC" id="2.7.12.2"/>
    </reaction>
</comment>
<accession>A0A8S1PCF4</accession>
<keyword evidence="1" id="KW-0808">Transferase</keyword>
<dbReference type="AlphaFoldDB" id="A0A8S1PCF4"/>
<evidence type="ECO:0000256" key="5">
    <source>
        <dbReference type="ARBA" id="ARBA00049014"/>
    </source>
</evidence>
<comment type="catalytic activity">
    <reaction evidence="7">
        <text>L-tyrosyl-[protein] + ATP = O-phospho-L-tyrosyl-[protein] + ADP + H(+)</text>
        <dbReference type="Rhea" id="RHEA:10596"/>
        <dbReference type="Rhea" id="RHEA-COMP:10136"/>
        <dbReference type="Rhea" id="RHEA-COMP:20101"/>
        <dbReference type="ChEBI" id="CHEBI:15378"/>
        <dbReference type="ChEBI" id="CHEBI:30616"/>
        <dbReference type="ChEBI" id="CHEBI:46858"/>
        <dbReference type="ChEBI" id="CHEBI:61978"/>
        <dbReference type="ChEBI" id="CHEBI:456216"/>
        <dbReference type="EC" id="2.7.12.2"/>
    </reaction>
</comment>
<keyword evidence="2" id="KW-0547">Nucleotide-binding</keyword>
<comment type="catalytic activity">
    <reaction evidence="6">
        <text>L-threonyl-[protein] + ATP = O-phospho-L-threonyl-[protein] + ADP + H(+)</text>
        <dbReference type="Rhea" id="RHEA:46608"/>
        <dbReference type="Rhea" id="RHEA-COMP:11060"/>
        <dbReference type="Rhea" id="RHEA-COMP:11605"/>
        <dbReference type="ChEBI" id="CHEBI:15378"/>
        <dbReference type="ChEBI" id="CHEBI:30013"/>
        <dbReference type="ChEBI" id="CHEBI:30616"/>
        <dbReference type="ChEBI" id="CHEBI:61977"/>
        <dbReference type="ChEBI" id="CHEBI:456216"/>
        <dbReference type="EC" id="2.7.12.2"/>
    </reaction>
</comment>
<dbReference type="Pfam" id="PF00069">
    <property type="entry name" value="Pkinase"/>
    <property type="match status" value="1"/>
</dbReference>
<keyword evidence="10" id="KW-1185">Reference proteome</keyword>
<dbReference type="PROSITE" id="PS50011">
    <property type="entry name" value="PROTEIN_KINASE_DOM"/>
    <property type="match status" value="1"/>
</dbReference>
<dbReference type="OMA" id="RISCVYK"/>